<evidence type="ECO:0000256" key="9">
    <source>
        <dbReference type="ARBA" id="ARBA00023134"/>
    </source>
</evidence>
<accession>A0A316EEI4</accession>
<evidence type="ECO:0000256" key="8">
    <source>
        <dbReference type="ARBA" id="ARBA00022958"/>
    </source>
</evidence>
<dbReference type="GO" id="GO:0002098">
    <property type="term" value="P:tRNA wobble uridine modification"/>
    <property type="evidence" value="ECO:0007669"/>
    <property type="project" value="TreeGrafter"/>
</dbReference>
<feature type="binding site" evidence="10">
    <location>
        <position position="268"/>
    </location>
    <ligand>
        <name>K(+)</name>
        <dbReference type="ChEBI" id="CHEBI:29103"/>
    </ligand>
</feature>
<keyword evidence="2 10" id="KW-0963">Cytoplasm</keyword>
<dbReference type="GO" id="GO:0046872">
    <property type="term" value="F:metal ion binding"/>
    <property type="evidence" value="ECO:0007669"/>
    <property type="project" value="UniProtKB-KW"/>
</dbReference>
<dbReference type="InterPro" id="IPR005225">
    <property type="entry name" value="Small_GTP-bd"/>
</dbReference>
<evidence type="ECO:0000256" key="6">
    <source>
        <dbReference type="ARBA" id="ARBA00022801"/>
    </source>
</evidence>
<evidence type="ECO:0000256" key="7">
    <source>
        <dbReference type="ARBA" id="ARBA00022842"/>
    </source>
</evidence>
<comment type="subunit">
    <text evidence="10">Homodimer. Heterotetramer of two MnmE and two MnmG subunits.</text>
</comment>
<dbReference type="InterPro" id="IPR027417">
    <property type="entry name" value="P-loop_NTPase"/>
</dbReference>
<evidence type="ECO:0000313" key="14">
    <source>
        <dbReference type="Proteomes" id="UP000245489"/>
    </source>
</evidence>
<protein>
    <recommendedName>
        <fullName evidence="10">tRNA modification GTPase MnmE</fullName>
        <ecNumber evidence="10">3.6.-.-</ecNumber>
    </recommendedName>
</protein>
<dbReference type="PANTHER" id="PTHR42714">
    <property type="entry name" value="TRNA MODIFICATION GTPASE GTPBP3"/>
    <property type="match status" value="1"/>
</dbReference>
<dbReference type="GO" id="GO:0030488">
    <property type="term" value="P:tRNA methylation"/>
    <property type="evidence" value="ECO:0007669"/>
    <property type="project" value="TreeGrafter"/>
</dbReference>
<feature type="binding site" evidence="10">
    <location>
        <begin position="244"/>
        <end position="249"/>
    </location>
    <ligand>
        <name>GTP</name>
        <dbReference type="ChEBI" id="CHEBI:37565"/>
    </ligand>
</feature>
<dbReference type="Pfam" id="PF12631">
    <property type="entry name" value="MnmE_helical"/>
    <property type="match status" value="1"/>
</dbReference>
<dbReference type="CDD" id="cd14858">
    <property type="entry name" value="TrmE_N"/>
    <property type="match status" value="1"/>
</dbReference>
<dbReference type="FunFam" id="3.40.50.300:FF:001376">
    <property type="entry name" value="tRNA modification GTPase MnmE"/>
    <property type="match status" value="1"/>
</dbReference>
<dbReference type="InterPro" id="IPR031168">
    <property type="entry name" value="G_TrmE"/>
</dbReference>
<dbReference type="AlphaFoldDB" id="A0A316EEI4"/>
<dbReference type="InterPro" id="IPR027368">
    <property type="entry name" value="MnmE_dom2"/>
</dbReference>
<dbReference type="InterPro" id="IPR027266">
    <property type="entry name" value="TrmE/GcvT-like"/>
</dbReference>
<dbReference type="GO" id="GO:0005525">
    <property type="term" value="F:GTP binding"/>
    <property type="evidence" value="ECO:0007669"/>
    <property type="project" value="UniProtKB-UniRule"/>
</dbReference>
<name>A0A316EEI4_9BACT</name>
<dbReference type="InterPro" id="IPR018948">
    <property type="entry name" value="GTP-bd_TrmE_N"/>
</dbReference>
<dbReference type="NCBIfam" id="TIGR00231">
    <property type="entry name" value="small_GTP"/>
    <property type="match status" value="1"/>
</dbReference>
<proteinExistence type="inferred from homology"/>
<evidence type="ECO:0000256" key="2">
    <source>
        <dbReference type="ARBA" id="ARBA00022490"/>
    </source>
</evidence>
<dbReference type="SUPFAM" id="SSF116878">
    <property type="entry name" value="TrmE connector domain"/>
    <property type="match status" value="1"/>
</dbReference>
<evidence type="ECO:0000256" key="1">
    <source>
        <dbReference type="ARBA" id="ARBA00011043"/>
    </source>
</evidence>
<comment type="caution">
    <text evidence="13">The sequence shown here is derived from an EMBL/GenBank/DDBJ whole genome shotgun (WGS) entry which is preliminary data.</text>
</comment>
<keyword evidence="4 10" id="KW-0479">Metal-binding</keyword>
<dbReference type="EC" id="3.6.-.-" evidence="10"/>
<comment type="subcellular location">
    <subcellularLocation>
        <location evidence="10">Cytoplasm</location>
    </subcellularLocation>
</comment>
<dbReference type="OrthoDB" id="9805918at2"/>
<dbReference type="CDD" id="cd04164">
    <property type="entry name" value="trmE"/>
    <property type="match status" value="1"/>
</dbReference>
<dbReference type="Gene3D" id="3.30.1360.120">
    <property type="entry name" value="Probable tRNA modification gtpase trme, domain 1"/>
    <property type="match status" value="1"/>
</dbReference>
<evidence type="ECO:0000256" key="4">
    <source>
        <dbReference type="ARBA" id="ARBA00022723"/>
    </source>
</evidence>
<feature type="binding site" evidence="10">
    <location>
        <position position="269"/>
    </location>
    <ligand>
        <name>Mg(2+)</name>
        <dbReference type="ChEBI" id="CHEBI:18420"/>
    </ligand>
</feature>
<keyword evidence="6 10" id="KW-0378">Hydrolase</keyword>
<evidence type="ECO:0000256" key="10">
    <source>
        <dbReference type="HAMAP-Rule" id="MF_00379"/>
    </source>
</evidence>
<comment type="cofactor">
    <cofactor evidence="10">
        <name>K(+)</name>
        <dbReference type="ChEBI" id="CHEBI:29103"/>
    </cofactor>
    <text evidence="10">Binds 1 potassium ion per subunit.</text>
</comment>
<feature type="binding site" evidence="10">
    <location>
        <begin position="263"/>
        <end position="269"/>
    </location>
    <ligand>
        <name>GTP</name>
        <dbReference type="ChEBI" id="CHEBI:37565"/>
    </ligand>
</feature>
<feature type="binding site" evidence="10">
    <location>
        <position position="248"/>
    </location>
    <ligand>
        <name>Mg(2+)</name>
        <dbReference type="ChEBI" id="CHEBI:18420"/>
    </ligand>
</feature>
<keyword evidence="3 10" id="KW-0819">tRNA processing</keyword>
<dbReference type="InterPro" id="IPR025867">
    <property type="entry name" value="MnmE_helical"/>
</dbReference>
<dbReference type="InterPro" id="IPR004520">
    <property type="entry name" value="GTPase_MnmE"/>
</dbReference>
<feature type="binding site" evidence="10">
    <location>
        <begin position="288"/>
        <end position="291"/>
    </location>
    <ligand>
        <name>GTP</name>
        <dbReference type="ChEBI" id="CHEBI:37565"/>
    </ligand>
</feature>
<dbReference type="EMBL" id="QGGO01000001">
    <property type="protein sequence ID" value="PWK29426.1"/>
    <property type="molecule type" value="Genomic_DNA"/>
</dbReference>
<comment type="similarity">
    <text evidence="1 10 11">Belongs to the TRAFAC class TrmE-Era-EngA-EngB-Septin-like GTPase superfamily. TrmE GTPase family.</text>
</comment>
<keyword evidence="7 10" id="KW-0460">Magnesium</keyword>
<feature type="binding site" evidence="10">
    <location>
        <position position="244"/>
    </location>
    <ligand>
        <name>K(+)</name>
        <dbReference type="ChEBI" id="CHEBI:29103"/>
    </ligand>
</feature>
<dbReference type="Gene3D" id="1.20.120.430">
    <property type="entry name" value="tRNA modification GTPase MnmE domain 2"/>
    <property type="match status" value="1"/>
</dbReference>
<gene>
    <name evidence="10" type="primary">mnmE</name>
    <name evidence="10" type="synonym">trmE</name>
    <name evidence="13" type="ORF">LV89_00266</name>
</gene>
<comment type="function">
    <text evidence="10">Exhibits a very high intrinsic GTPase hydrolysis rate. Involved in the addition of a carboxymethylaminomethyl (cmnm) group at the wobble position (U34) of certain tRNAs, forming tRNA-cmnm(5)s(2)U34.</text>
</comment>
<dbReference type="NCBIfam" id="TIGR00450">
    <property type="entry name" value="mnmE_trmE_thdF"/>
    <property type="match status" value="1"/>
</dbReference>
<dbReference type="GO" id="GO:0003924">
    <property type="term" value="F:GTPase activity"/>
    <property type="evidence" value="ECO:0007669"/>
    <property type="project" value="UniProtKB-UniRule"/>
</dbReference>
<feature type="binding site" evidence="10">
    <location>
        <position position="265"/>
    </location>
    <ligand>
        <name>K(+)</name>
        <dbReference type="ChEBI" id="CHEBI:29103"/>
    </ligand>
</feature>
<dbReference type="PANTHER" id="PTHR42714:SF2">
    <property type="entry name" value="TRNA MODIFICATION GTPASE GTPBP3, MITOCHONDRIAL"/>
    <property type="match status" value="1"/>
</dbReference>
<keyword evidence="9 10" id="KW-0342">GTP-binding</keyword>
<evidence type="ECO:0000259" key="12">
    <source>
        <dbReference type="PROSITE" id="PS51709"/>
    </source>
</evidence>
<keyword evidence="8 10" id="KW-0630">Potassium</keyword>
<dbReference type="NCBIfam" id="NF003661">
    <property type="entry name" value="PRK05291.1-3"/>
    <property type="match status" value="1"/>
</dbReference>
<dbReference type="GO" id="GO:0005829">
    <property type="term" value="C:cytosol"/>
    <property type="evidence" value="ECO:0007669"/>
    <property type="project" value="TreeGrafter"/>
</dbReference>
<evidence type="ECO:0000256" key="5">
    <source>
        <dbReference type="ARBA" id="ARBA00022741"/>
    </source>
</evidence>
<keyword evidence="14" id="KW-1185">Reference proteome</keyword>
<evidence type="ECO:0000313" key="13">
    <source>
        <dbReference type="EMBL" id="PWK29426.1"/>
    </source>
</evidence>
<dbReference type="Gene3D" id="3.40.50.300">
    <property type="entry name" value="P-loop containing nucleotide triphosphate hydrolases"/>
    <property type="match status" value="1"/>
</dbReference>
<feature type="domain" description="TrmE-type G" evidence="12">
    <location>
        <begin position="234"/>
        <end position="390"/>
    </location>
</feature>
<dbReference type="InterPro" id="IPR006073">
    <property type="entry name" value="GTP-bd"/>
</dbReference>
<dbReference type="Proteomes" id="UP000245489">
    <property type="component" value="Unassembled WGS sequence"/>
</dbReference>
<organism evidence="13 14">
    <name type="scientific">Arcicella aurantiaca</name>
    <dbReference type="NCBI Taxonomy" id="591202"/>
    <lineage>
        <taxon>Bacteria</taxon>
        <taxon>Pseudomonadati</taxon>
        <taxon>Bacteroidota</taxon>
        <taxon>Cytophagia</taxon>
        <taxon>Cytophagales</taxon>
        <taxon>Flectobacillaceae</taxon>
        <taxon>Arcicella</taxon>
    </lineage>
</organism>
<dbReference type="SUPFAM" id="SSF52540">
    <property type="entry name" value="P-loop containing nucleoside triphosphate hydrolases"/>
    <property type="match status" value="1"/>
</dbReference>
<dbReference type="FunFam" id="3.30.1360.120:FF:000003">
    <property type="entry name" value="tRNA modification GTPase MnmE"/>
    <property type="match status" value="1"/>
</dbReference>
<sequence>MDNLGDNNLIPHTSYLIPSEETIVALATPSGVGAIAVIRVSGSETFSIVNKLFRGKNLEKQASHTIHFGTIRDGEMIVDEVLVSLFKAPASYTREDTIEISCHGSDFIIQKILKLIIREGARLANAGEFTQRAFLNGQLDLAQAEAVADLIASDSEASHQTAINQIRGGFSKQIAQLREQLINFASLIELELDFGEEDVEFADRDDLRQLIFKIQTVLIPLIESFELGNVIKNGVPTVIVGKPNAGKSTLLNRLLNEEKAIVSDIAGTTRDVIEDELFIGGIRFRLIDTAGLRKATDTIEAIGVERTKQQMEKASLIVYLFDASEIQLSDIEIQLDEFNAPYLLVGNKVDKLPLDKKAEFDTVYPDIIWISASENKNIEFLKDTLVRKVKTKEVKSGDTVVTNLRHYQHLTQTNDALSNVLEGLSQSITGDFLAQDIRFALHHLGEITGQITTDDLLANIFSKFCIGK</sequence>
<dbReference type="Pfam" id="PF01926">
    <property type="entry name" value="MMR_HSR1"/>
    <property type="match status" value="1"/>
</dbReference>
<dbReference type="HAMAP" id="MF_00379">
    <property type="entry name" value="GTPase_MnmE"/>
    <property type="match status" value="1"/>
</dbReference>
<comment type="caution">
    <text evidence="10">Lacks conserved residue(s) required for the propagation of feature annotation.</text>
</comment>
<keyword evidence="5 10" id="KW-0547">Nucleotide-binding</keyword>
<dbReference type="Pfam" id="PF10396">
    <property type="entry name" value="TrmE_N"/>
    <property type="match status" value="1"/>
</dbReference>
<dbReference type="GO" id="GO:0042802">
    <property type="term" value="F:identical protein binding"/>
    <property type="evidence" value="ECO:0007669"/>
    <property type="project" value="UniProtKB-ARBA"/>
</dbReference>
<feature type="binding site" evidence="10">
    <location>
        <position position="263"/>
    </location>
    <ligand>
        <name>K(+)</name>
        <dbReference type="ChEBI" id="CHEBI:29103"/>
    </ligand>
</feature>
<reference evidence="13 14" key="1">
    <citation type="submission" date="2018-05" db="EMBL/GenBank/DDBJ databases">
        <title>Genomic Encyclopedia of Archaeal and Bacterial Type Strains, Phase II (KMG-II): from individual species to whole genera.</title>
        <authorList>
            <person name="Goeker M."/>
        </authorList>
    </citation>
    <scope>NUCLEOTIDE SEQUENCE [LARGE SCALE GENOMIC DNA]</scope>
    <source>
        <strain evidence="13 14">DSM 22214</strain>
    </source>
</reference>
<evidence type="ECO:0000256" key="3">
    <source>
        <dbReference type="ARBA" id="ARBA00022694"/>
    </source>
</evidence>
<dbReference type="PROSITE" id="PS51709">
    <property type="entry name" value="G_TRME"/>
    <property type="match status" value="1"/>
</dbReference>
<evidence type="ECO:0000256" key="11">
    <source>
        <dbReference type="RuleBase" id="RU003313"/>
    </source>
</evidence>
<dbReference type="RefSeq" id="WP_109741048.1">
    <property type="nucleotide sequence ID" value="NZ_QGGO01000001.1"/>
</dbReference>